<dbReference type="PANTHER" id="PTHR43649">
    <property type="entry name" value="ARABINOSE-BINDING PROTEIN-RELATED"/>
    <property type="match status" value="1"/>
</dbReference>
<evidence type="ECO:0000256" key="2">
    <source>
        <dbReference type="ARBA" id="ARBA00022448"/>
    </source>
</evidence>
<dbReference type="Pfam" id="PF01547">
    <property type="entry name" value="SBP_bac_1"/>
    <property type="match status" value="1"/>
</dbReference>
<feature type="chain" id="PRO_5039179339" description="Extracellular solute-binding protein" evidence="4">
    <location>
        <begin position="20"/>
        <end position="416"/>
    </location>
</feature>
<dbReference type="Proteomes" id="UP000032512">
    <property type="component" value="Unassembled WGS sequence"/>
</dbReference>
<dbReference type="OrthoDB" id="9798191at2"/>
<keyword evidence="2" id="KW-0813">Transport</keyword>
<comment type="caution">
    <text evidence="5">The sequence shown here is derived from an EMBL/GenBank/DDBJ whole genome shotgun (WGS) entry which is preliminary data.</text>
</comment>
<evidence type="ECO:0000256" key="4">
    <source>
        <dbReference type="SAM" id="SignalP"/>
    </source>
</evidence>
<dbReference type="PATRIC" id="fig|285983.3.peg.3385"/>
<evidence type="ECO:0000313" key="6">
    <source>
        <dbReference type="Proteomes" id="UP000032512"/>
    </source>
</evidence>
<keyword evidence="3 4" id="KW-0732">Signal</keyword>
<dbReference type="RefSeq" id="WP_044391560.1">
    <property type="nucleotide sequence ID" value="NZ_JXIQ01000025.1"/>
</dbReference>
<protein>
    <recommendedName>
        <fullName evidence="7">Extracellular solute-binding protein</fullName>
    </recommendedName>
</protein>
<name>A0A0D6ZB97_9BACI</name>
<evidence type="ECO:0000256" key="3">
    <source>
        <dbReference type="ARBA" id="ARBA00022729"/>
    </source>
</evidence>
<reference evidence="5 6" key="1">
    <citation type="submission" date="2015-01" db="EMBL/GenBank/DDBJ databases">
        <title>Draft genome sequences of the supercritical CO2 tolerant bacteria Bacillus subterraneus MITOT1 and Bacillus cereus MIT0214.</title>
        <authorList>
            <person name="Peet K.C."/>
            <person name="Thompson J.R."/>
        </authorList>
    </citation>
    <scope>NUCLEOTIDE SEQUENCE [LARGE SCALE GENOMIC DNA]</scope>
    <source>
        <strain evidence="5 6">MITOT1</strain>
    </source>
</reference>
<dbReference type="EMBL" id="JXIQ01000025">
    <property type="protein sequence ID" value="KIY23114.1"/>
    <property type="molecule type" value="Genomic_DNA"/>
</dbReference>
<accession>A0A0D6ZB97</accession>
<feature type="signal peptide" evidence="4">
    <location>
        <begin position="1"/>
        <end position="19"/>
    </location>
</feature>
<dbReference type="AlphaFoldDB" id="A0A0D6ZB97"/>
<evidence type="ECO:0000313" key="5">
    <source>
        <dbReference type="EMBL" id="KIY23114.1"/>
    </source>
</evidence>
<dbReference type="Gene3D" id="3.40.190.10">
    <property type="entry name" value="Periplasmic binding protein-like II"/>
    <property type="match status" value="2"/>
</dbReference>
<dbReference type="InterPro" id="IPR050490">
    <property type="entry name" value="Bact_solute-bd_prot1"/>
</dbReference>
<organism evidence="5 6">
    <name type="scientific">Mesobacillus subterraneus</name>
    <dbReference type="NCBI Taxonomy" id="285983"/>
    <lineage>
        <taxon>Bacteria</taxon>
        <taxon>Bacillati</taxon>
        <taxon>Bacillota</taxon>
        <taxon>Bacilli</taxon>
        <taxon>Bacillales</taxon>
        <taxon>Bacillaceae</taxon>
        <taxon>Mesobacillus</taxon>
    </lineage>
</organism>
<sequence length="416" mass="46333">MRKTLQFLIVLLIVGTLLAACSSSKETSGESSGKGAVELEVVSHKPELNSVWPKILEQFHKEYPNIKVTVNNPPETATVLQTRAVANDMPDIATFPYNTAELGLVYEGYFIDLTKEEFLKSNFSQDVVDDNKIDGVNYFVPYLANGTGIYYNVDLFNEHDIEIPKTQDELFEVLDYFKSKGIMGLSFSDQELWTIGALGDRLTGLFFDDKGELFKDIAEGKASAADHQGMKEVAEFILKLHKYGQKDSLGVGYEQAINEFANGKAAMMYQGTFALPLIKEANPDLNISMFLVPGKTEAETKVGTNMDYGLAISKDSEYKKEAKIFLEWLTKKETAQKFHDIEGSPSLVNGVESSVPELEAVTNAIKEGKNFKIPRNYWAPGMVTEFNKVLQDLIATGDVDASMKKLDKAVKQIYNK</sequence>
<gene>
    <name evidence="5" type="ORF">UB32_04485</name>
</gene>
<dbReference type="PANTHER" id="PTHR43649:SF34">
    <property type="entry name" value="ABC TRANSPORTER PERIPLASMIC-BINDING PROTEIN YCJN-RELATED"/>
    <property type="match status" value="1"/>
</dbReference>
<evidence type="ECO:0000256" key="1">
    <source>
        <dbReference type="ARBA" id="ARBA00008520"/>
    </source>
</evidence>
<dbReference type="InterPro" id="IPR006059">
    <property type="entry name" value="SBP"/>
</dbReference>
<comment type="similarity">
    <text evidence="1">Belongs to the bacterial solute-binding protein 1 family.</text>
</comment>
<evidence type="ECO:0008006" key="7">
    <source>
        <dbReference type="Google" id="ProtNLM"/>
    </source>
</evidence>
<proteinExistence type="inferred from homology"/>
<dbReference type="SUPFAM" id="SSF53850">
    <property type="entry name" value="Periplasmic binding protein-like II"/>
    <property type="match status" value="1"/>
</dbReference>
<keyword evidence="6" id="KW-1185">Reference proteome</keyword>
<dbReference type="PROSITE" id="PS51257">
    <property type="entry name" value="PROKAR_LIPOPROTEIN"/>
    <property type="match status" value="1"/>
</dbReference>